<reference evidence="1" key="1">
    <citation type="submission" date="2020-03" db="EMBL/GenBank/DDBJ databases">
        <title>The deep terrestrial virosphere.</title>
        <authorList>
            <person name="Holmfeldt K."/>
            <person name="Nilsson E."/>
            <person name="Simone D."/>
            <person name="Lopez-Fernandez M."/>
            <person name="Wu X."/>
            <person name="de Brujin I."/>
            <person name="Lundin D."/>
            <person name="Andersson A."/>
            <person name="Bertilsson S."/>
            <person name="Dopson M."/>
        </authorList>
    </citation>
    <scope>NUCLEOTIDE SEQUENCE</scope>
    <source>
        <strain evidence="1">MM415B02170</strain>
    </source>
</reference>
<dbReference type="EMBL" id="MT142597">
    <property type="protein sequence ID" value="QJA85826.1"/>
    <property type="molecule type" value="Genomic_DNA"/>
</dbReference>
<protein>
    <submittedName>
        <fullName evidence="1">Uncharacterized protein</fullName>
    </submittedName>
</protein>
<accession>A0A6M3KUU4</accession>
<dbReference type="AlphaFoldDB" id="A0A6M3KUU4"/>
<organism evidence="1">
    <name type="scientific">viral metagenome</name>
    <dbReference type="NCBI Taxonomy" id="1070528"/>
    <lineage>
        <taxon>unclassified sequences</taxon>
        <taxon>metagenomes</taxon>
        <taxon>organismal metagenomes</taxon>
    </lineage>
</organism>
<sequence>MHDPIKLFTSILQEFHDASKWDGACFGRIKTISNTKVGSVGQLFIERLCEDLSMPCSFPTNSAASELGVILQEKTMTFDEWWKEYCKISSLNKEYLSFLDVDILKEEFKLAFEHKLTDPKLCKYKITMTAPSHQGGQNENRSS</sequence>
<evidence type="ECO:0000313" key="1">
    <source>
        <dbReference type="EMBL" id="QJA85826.1"/>
    </source>
</evidence>
<name>A0A6M3KUU4_9ZZZZ</name>
<proteinExistence type="predicted"/>
<gene>
    <name evidence="1" type="ORF">MM415B02170_0016</name>
</gene>